<dbReference type="AlphaFoldDB" id="A0A3B0TQ19"/>
<feature type="non-terminal residue" evidence="1">
    <location>
        <position position="1"/>
    </location>
</feature>
<dbReference type="GO" id="GO:0005737">
    <property type="term" value="C:cytoplasm"/>
    <property type="evidence" value="ECO:0007669"/>
    <property type="project" value="TreeGrafter"/>
</dbReference>
<gene>
    <name evidence="1" type="ORF">MNBD_BACTEROID05-434</name>
</gene>
<protein>
    <recommendedName>
        <fullName evidence="2">DNA primase</fullName>
    </recommendedName>
</protein>
<evidence type="ECO:0000313" key="1">
    <source>
        <dbReference type="EMBL" id="VAW18313.1"/>
    </source>
</evidence>
<organism evidence="1">
    <name type="scientific">hydrothermal vent metagenome</name>
    <dbReference type="NCBI Taxonomy" id="652676"/>
    <lineage>
        <taxon>unclassified sequences</taxon>
        <taxon>metagenomes</taxon>
        <taxon>ecological metagenomes</taxon>
    </lineage>
</organism>
<dbReference type="InterPro" id="IPR050219">
    <property type="entry name" value="DnaG_primase"/>
</dbReference>
<reference evidence="1" key="1">
    <citation type="submission" date="2018-06" db="EMBL/GenBank/DDBJ databases">
        <authorList>
            <person name="Zhirakovskaya E."/>
        </authorList>
    </citation>
    <scope>NUCLEOTIDE SEQUENCE</scope>
</reference>
<evidence type="ECO:0008006" key="2">
    <source>
        <dbReference type="Google" id="ProtNLM"/>
    </source>
</evidence>
<dbReference type="InterPro" id="IPR016136">
    <property type="entry name" value="DNA_helicase_N/primase_C"/>
</dbReference>
<dbReference type="PANTHER" id="PTHR30313">
    <property type="entry name" value="DNA PRIMASE"/>
    <property type="match status" value="1"/>
</dbReference>
<dbReference type="PANTHER" id="PTHR30313:SF2">
    <property type="entry name" value="DNA PRIMASE"/>
    <property type="match status" value="1"/>
</dbReference>
<sequence length="201" mass="23596">AELLTTIEKCSNEIIRSGYIKKLSRSLSIEENALWKEMQKLKVSSGKKTAPEGEIKKPQSIPKRVRLVEHNILKLLLEEEGFISATRHEVELSDFQDTRVRDVISKIFELFENGKEVTSSSVINSFKDTSIQRMISELMARNIDFEVDKEKMHRDYMSRIKEDRIKMQRQELLVQMQIAEDASDRFRLEELKEEFFQLIAK</sequence>
<proteinExistence type="predicted"/>
<dbReference type="GO" id="GO:0006269">
    <property type="term" value="P:DNA replication, synthesis of primer"/>
    <property type="evidence" value="ECO:0007669"/>
    <property type="project" value="TreeGrafter"/>
</dbReference>
<dbReference type="EMBL" id="UOEN01000411">
    <property type="protein sequence ID" value="VAW18313.1"/>
    <property type="molecule type" value="Genomic_DNA"/>
</dbReference>
<accession>A0A3B0TQ19</accession>
<name>A0A3B0TQ19_9ZZZZ</name>
<dbReference type="Gene3D" id="1.10.860.10">
    <property type="entry name" value="DNAb Helicase, Chain A"/>
    <property type="match status" value="1"/>
</dbReference>